<proteinExistence type="predicted"/>
<protein>
    <submittedName>
        <fullName evidence="1">Uncharacterized protein</fullName>
    </submittedName>
</protein>
<evidence type="ECO:0000313" key="1">
    <source>
        <dbReference type="EMBL" id="MBM7694728.1"/>
    </source>
</evidence>
<organism evidence="1 2">
    <name type="scientific">Peribacillus deserti</name>
    <dbReference type="NCBI Taxonomy" id="673318"/>
    <lineage>
        <taxon>Bacteria</taxon>
        <taxon>Bacillati</taxon>
        <taxon>Bacillota</taxon>
        <taxon>Bacilli</taxon>
        <taxon>Bacillales</taxon>
        <taxon>Bacillaceae</taxon>
        <taxon>Peribacillus</taxon>
    </lineage>
</organism>
<comment type="caution">
    <text evidence="1">The sequence shown here is derived from an EMBL/GenBank/DDBJ whole genome shotgun (WGS) entry which is preliminary data.</text>
</comment>
<name>A0ABS2QNI5_9BACI</name>
<accession>A0ABS2QNI5</accession>
<dbReference type="Proteomes" id="UP000823486">
    <property type="component" value="Unassembled WGS sequence"/>
</dbReference>
<gene>
    <name evidence="1" type="ORF">JOC77_004205</name>
</gene>
<keyword evidence="2" id="KW-1185">Reference proteome</keyword>
<evidence type="ECO:0000313" key="2">
    <source>
        <dbReference type="Proteomes" id="UP000823486"/>
    </source>
</evidence>
<dbReference type="EMBL" id="JAFBFI010000034">
    <property type="protein sequence ID" value="MBM7694728.1"/>
    <property type="molecule type" value="Genomic_DNA"/>
</dbReference>
<sequence length="45" mass="5223">MFFCCLLEGADLCIELILVKNLIEGAEYEKLEELFAQKNDESYHP</sequence>
<reference evidence="1 2" key="1">
    <citation type="submission" date="2021-01" db="EMBL/GenBank/DDBJ databases">
        <title>Genomic Encyclopedia of Type Strains, Phase IV (KMG-IV): sequencing the most valuable type-strain genomes for metagenomic binning, comparative biology and taxonomic classification.</title>
        <authorList>
            <person name="Goeker M."/>
        </authorList>
    </citation>
    <scope>NUCLEOTIDE SEQUENCE [LARGE SCALE GENOMIC DNA]</scope>
    <source>
        <strain evidence="1 2">DSM 105482</strain>
    </source>
</reference>